<evidence type="ECO:0000313" key="4">
    <source>
        <dbReference type="Proteomes" id="UP000077628"/>
    </source>
</evidence>
<reference evidence="4" key="1">
    <citation type="submission" date="2016-03" db="EMBL/GenBank/DDBJ databases">
        <authorList>
            <person name="Heylen K."/>
            <person name="De Vos P."/>
            <person name="Vekeman B."/>
        </authorList>
    </citation>
    <scope>NUCLEOTIDE SEQUENCE [LARGE SCALE GENOMIC DNA]</scope>
    <source>
        <strain evidence="4">R-45383</strain>
    </source>
</reference>
<proteinExistence type="inferred from homology"/>
<comment type="similarity">
    <text evidence="1">Belongs to the membrane fusion protein (MFP) (TC 8.A.1) family.</text>
</comment>
<dbReference type="Gene3D" id="2.40.30.170">
    <property type="match status" value="1"/>
</dbReference>
<dbReference type="Gene3D" id="1.10.287.470">
    <property type="entry name" value="Helix hairpin bin"/>
    <property type="match status" value="1"/>
</dbReference>
<protein>
    <recommendedName>
        <fullName evidence="2">CzcB-like barrel-sandwich hybrid domain-containing protein</fullName>
    </recommendedName>
</protein>
<dbReference type="PANTHER" id="PTHR30469">
    <property type="entry name" value="MULTIDRUG RESISTANCE PROTEIN MDTA"/>
    <property type="match status" value="1"/>
</dbReference>
<dbReference type="NCBIfam" id="TIGR01730">
    <property type="entry name" value="RND_mfp"/>
    <property type="match status" value="1"/>
</dbReference>
<dbReference type="EMBL" id="LUUK01000205">
    <property type="protein sequence ID" value="OAI13959.1"/>
    <property type="molecule type" value="Genomic_DNA"/>
</dbReference>
<dbReference type="InterPro" id="IPR058647">
    <property type="entry name" value="BSH_CzcB-like"/>
</dbReference>
<feature type="domain" description="CzcB-like barrel-sandwich hybrid" evidence="2">
    <location>
        <begin position="85"/>
        <end position="218"/>
    </location>
</feature>
<dbReference type="PANTHER" id="PTHR30469:SF15">
    <property type="entry name" value="HLYD FAMILY OF SECRETION PROTEINS"/>
    <property type="match status" value="1"/>
</dbReference>
<dbReference type="GO" id="GO:0015562">
    <property type="term" value="F:efflux transmembrane transporter activity"/>
    <property type="evidence" value="ECO:0007669"/>
    <property type="project" value="TreeGrafter"/>
</dbReference>
<keyword evidence="4" id="KW-1185">Reference proteome</keyword>
<dbReference type="SUPFAM" id="SSF111369">
    <property type="entry name" value="HlyD-like secretion proteins"/>
    <property type="match status" value="1"/>
</dbReference>
<evidence type="ECO:0000256" key="1">
    <source>
        <dbReference type="ARBA" id="ARBA00009477"/>
    </source>
</evidence>
<comment type="caution">
    <text evidence="3">The sequence shown here is derived from an EMBL/GenBank/DDBJ whole genome shotgun (WGS) entry which is preliminary data.</text>
</comment>
<dbReference type="AlphaFoldDB" id="A0A177N9R3"/>
<organism evidence="3 4">
    <name type="scientific">Methylomonas koyamae</name>
    <dbReference type="NCBI Taxonomy" id="702114"/>
    <lineage>
        <taxon>Bacteria</taxon>
        <taxon>Pseudomonadati</taxon>
        <taxon>Pseudomonadota</taxon>
        <taxon>Gammaproteobacteria</taxon>
        <taxon>Methylococcales</taxon>
        <taxon>Methylococcaceae</taxon>
        <taxon>Methylomonas</taxon>
    </lineage>
</organism>
<sequence length="374" mass="40177">MGMTVFLTPNQPPRRAAHAKATARASRFTLEKPIAAWLAASWLTLSAAAWADDPVAVRVAPLAQIAIYPESAAPALVVSLNHSPIAAEIDASVVELPVRVGDTVKPGTALAQLACRNFELERARLQGERLAAQAKLELSQWQLKQAETLAQQQTLPDEQVQEKRAQLAVLRGELAANSARLETTDQQIKHCTVRAPFAGVVTERLIAIGQFAARGTPLVRLLDTSRPEVSAQIPDQETQALRQASDLSFEHNGNRYPLKLRSVLPAIRTETGTHDARLDFAATAAEAGSAGRVVWRDKRMHVPAEFVVKRGEQLGVFLNRQSTAQFHALPAAQSGRPAAIALPGDSQLVVTGQFALRDGAAITVEAAPAAKSKP</sequence>
<accession>A0A177N9R3</accession>
<evidence type="ECO:0000313" key="3">
    <source>
        <dbReference type="EMBL" id="OAI13959.1"/>
    </source>
</evidence>
<dbReference type="Proteomes" id="UP000077628">
    <property type="component" value="Unassembled WGS sequence"/>
</dbReference>
<dbReference type="GO" id="GO:1990281">
    <property type="term" value="C:efflux pump complex"/>
    <property type="evidence" value="ECO:0007669"/>
    <property type="project" value="TreeGrafter"/>
</dbReference>
<dbReference type="InterPro" id="IPR006143">
    <property type="entry name" value="RND_pump_MFP"/>
</dbReference>
<dbReference type="Gene3D" id="2.40.50.100">
    <property type="match status" value="1"/>
</dbReference>
<dbReference type="STRING" id="702114.A1355_13050"/>
<evidence type="ECO:0000259" key="2">
    <source>
        <dbReference type="Pfam" id="PF25973"/>
    </source>
</evidence>
<dbReference type="Pfam" id="PF25973">
    <property type="entry name" value="BSH_CzcB"/>
    <property type="match status" value="1"/>
</dbReference>
<name>A0A177N9R3_9GAMM</name>
<gene>
    <name evidence="3" type="ORF">A1355_13050</name>
</gene>